<sequence>MAAALHHARPRPKASTRLRPLPSEADPGSLRHSTNESLSHKRSSQRIDANEKLHSKAREAKDWSPQRGLARNLLWQHPPHLRRNLQPVTASSNRSPGCSIDILIDRNLDSLFFYSPLSSFAFGPSPPTPLSVVAHEPENRNFFVVGDELFFLLQQQALP</sequence>
<dbReference type="EMBL" id="OZ023708">
    <property type="protein sequence ID" value="CAK9879353.1"/>
    <property type="molecule type" value="Genomic_DNA"/>
</dbReference>
<feature type="compositionally biased region" description="Basic and acidic residues" evidence="1">
    <location>
        <begin position="48"/>
        <end position="64"/>
    </location>
</feature>
<feature type="region of interest" description="Disordered" evidence="1">
    <location>
        <begin position="1"/>
        <end position="65"/>
    </location>
</feature>
<gene>
    <name evidence="2" type="ORF">CSSPJE1EN2_LOCUS20917</name>
</gene>
<organism evidence="2 3">
    <name type="scientific">Sphagnum jensenii</name>
    <dbReference type="NCBI Taxonomy" id="128206"/>
    <lineage>
        <taxon>Eukaryota</taxon>
        <taxon>Viridiplantae</taxon>
        <taxon>Streptophyta</taxon>
        <taxon>Embryophyta</taxon>
        <taxon>Bryophyta</taxon>
        <taxon>Sphagnophytina</taxon>
        <taxon>Sphagnopsida</taxon>
        <taxon>Sphagnales</taxon>
        <taxon>Sphagnaceae</taxon>
        <taxon>Sphagnum</taxon>
    </lineage>
</organism>
<evidence type="ECO:0000313" key="2">
    <source>
        <dbReference type="EMBL" id="CAK9879353.1"/>
    </source>
</evidence>
<evidence type="ECO:0000256" key="1">
    <source>
        <dbReference type="SAM" id="MobiDB-lite"/>
    </source>
</evidence>
<feature type="compositionally biased region" description="Basic residues" evidence="1">
    <location>
        <begin position="1"/>
        <end position="16"/>
    </location>
</feature>
<proteinExistence type="predicted"/>
<keyword evidence="3" id="KW-1185">Reference proteome</keyword>
<reference evidence="2" key="1">
    <citation type="submission" date="2024-03" db="EMBL/GenBank/DDBJ databases">
        <authorList>
            <consortium name="ELIXIR-Norway"/>
            <consortium name="Elixir Norway"/>
        </authorList>
    </citation>
    <scope>NUCLEOTIDE SEQUENCE</scope>
</reference>
<name>A0ABP1BSV9_9BRYO</name>
<dbReference type="Proteomes" id="UP001497522">
    <property type="component" value="Chromosome 7"/>
</dbReference>
<accession>A0ABP1BSV9</accession>
<protein>
    <submittedName>
        <fullName evidence="2">Uncharacterized protein</fullName>
    </submittedName>
</protein>
<evidence type="ECO:0000313" key="3">
    <source>
        <dbReference type="Proteomes" id="UP001497522"/>
    </source>
</evidence>